<dbReference type="PROSITE" id="PS00257">
    <property type="entry name" value="BOMBESIN"/>
    <property type="match status" value="1"/>
</dbReference>
<evidence type="ECO:0000256" key="1">
    <source>
        <dbReference type="ARBA" id="ARBA00004613"/>
    </source>
</evidence>
<proteinExistence type="inferred from homology"/>
<evidence type="ECO:0000256" key="3">
    <source>
        <dbReference type="ARBA" id="ARBA00022525"/>
    </source>
</evidence>
<dbReference type="InterPro" id="IPR000874">
    <property type="entry name" value="Bombesin"/>
</dbReference>
<comment type="similarity">
    <text evidence="2">Belongs to the bombesin/neuromedin-B/ranatensin family.</text>
</comment>
<evidence type="ECO:0000256" key="4">
    <source>
        <dbReference type="ARBA" id="ARBA00022815"/>
    </source>
</evidence>
<dbReference type="EMBL" id="JAHRIP010085238">
    <property type="protein sequence ID" value="MEQ2314264.1"/>
    <property type="molecule type" value="Genomic_DNA"/>
</dbReference>
<sequence length="116" mass="12890">MKKIYGGGFLSSLILISYIVMTASEMLDLTELKNKISKLKVNPRGNLWATGHFMGKKSVDDSLLETVFENINAPSEGRDVSPVARPEDVQALITKMWRGAQQTRKHTLDIEGEDPA</sequence>
<dbReference type="Pfam" id="PF02044">
    <property type="entry name" value="Bombesin"/>
    <property type="match status" value="1"/>
</dbReference>
<keyword evidence="4" id="KW-0027">Amidation</keyword>
<gene>
    <name evidence="5" type="ORF">AMECASPLE_010358</name>
</gene>
<keyword evidence="3" id="KW-0964">Secreted</keyword>
<evidence type="ECO:0008006" key="7">
    <source>
        <dbReference type="Google" id="ProtNLM"/>
    </source>
</evidence>
<dbReference type="PANTHER" id="PTHR16866:SF4">
    <property type="entry name" value="PROTEIN CBG24674"/>
    <property type="match status" value="1"/>
</dbReference>
<comment type="subcellular location">
    <subcellularLocation>
        <location evidence="1">Secreted</location>
    </subcellularLocation>
</comment>
<evidence type="ECO:0000313" key="5">
    <source>
        <dbReference type="EMBL" id="MEQ2314264.1"/>
    </source>
</evidence>
<evidence type="ECO:0000256" key="2">
    <source>
        <dbReference type="ARBA" id="ARBA00010012"/>
    </source>
</evidence>
<accession>A0ABV1A6T5</accession>
<reference evidence="5 6" key="1">
    <citation type="submission" date="2021-06" db="EMBL/GenBank/DDBJ databases">
        <authorList>
            <person name="Palmer J.M."/>
        </authorList>
    </citation>
    <scope>NUCLEOTIDE SEQUENCE [LARGE SCALE GENOMIC DNA]</scope>
    <source>
        <strain evidence="5 6">AS_MEX2019</strain>
        <tissue evidence="5">Muscle</tissue>
    </source>
</reference>
<evidence type="ECO:0000313" key="6">
    <source>
        <dbReference type="Proteomes" id="UP001469553"/>
    </source>
</evidence>
<organism evidence="5 6">
    <name type="scientific">Ameca splendens</name>
    <dbReference type="NCBI Taxonomy" id="208324"/>
    <lineage>
        <taxon>Eukaryota</taxon>
        <taxon>Metazoa</taxon>
        <taxon>Chordata</taxon>
        <taxon>Craniata</taxon>
        <taxon>Vertebrata</taxon>
        <taxon>Euteleostomi</taxon>
        <taxon>Actinopterygii</taxon>
        <taxon>Neopterygii</taxon>
        <taxon>Teleostei</taxon>
        <taxon>Neoteleostei</taxon>
        <taxon>Acanthomorphata</taxon>
        <taxon>Ovalentaria</taxon>
        <taxon>Atherinomorphae</taxon>
        <taxon>Cyprinodontiformes</taxon>
        <taxon>Goodeidae</taxon>
        <taxon>Ameca</taxon>
    </lineage>
</organism>
<dbReference type="PANTHER" id="PTHR16866">
    <property type="entry name" value="GASTRIN-RELEASING PEPTIDE"/>
    <property type="match status" value="1"/>
</dbReference>
<comment type="caution">
    <text evidence="5">The sequence shown here is derived from an EMBL/GenBank/DDBJ whole genome shotgun (WGS) entry which is preliminary data.</text>
</comment>
<keyword evidence="6" id="KW-1185">Reference proteome</keyword>
<dbReference type="Proteomes" id="UP001469553">
    <property type="component" value="Unassembled WGS sequence"/>
</dbReference>
<protein>
    <recommendedName>
        <fullName evidence="7">Neuromedin B</fullName>
    </recommendedName>
</protein>
<name>A0ABV1A6T5_9TELE</name>